<dbReference type="Proteomes" id="UP000253303">
    <property type="component" value="Unassembled WGS sequence"/>
</dbReference>
<feature type="region of interest" description="Disordered" evidence="6">
    <location>
        <begin position="1"/>
        <end position="25"/>
    </location>
</feature>
<proteinExistence type="inferred from homology"/>
<protein>
    <recommendedName>
        <fullName evidence="4 5">Large ribosomal subunit protein bL32</fullName>
    </recommendedName>
</protein>
<evidence type="ECO:0000256" key="5">
    <source>
        <dbReference type="HAMAP-Rule" id="MF_00340"/>
    </source>
</evidence>
<name>A0A366M6N3_9ACTN</name>
<dbReference type="InterPro" id="IPR044957">
    <property type="entry name" value="Ribosomal_bL32_bact"/>
</dbReference>
<dbReference type="HAMAP" id="MF_00340">
    <property type="entry name" value="Ribosomal_bL32"/>
    <property type="match status" value="1"/>
</dbReference>
<keyword evidence="2 5" id="KW-0689">Ribosomal protein</keyword>
<accession>A0A366M6N3</accession>
<dbReference type="NCBIfam" id="TIGR01031">
    <property type="entry name" value="rpmF_bact"/>
    <property type="match status" value="1"/>
</dbReference>
<dbReference type="Pfam" id="PF01783">
    <property type="entry name" value="Ribosomal_L32p"/>
    <property type="match status" value="1"/>
</dbReference>
<feature type="compositionally biased region" description="Basic residues" evidence="6">
    <location>
        <begin position="1"/>
        <end position="21"/>
    </location>
</feature>
<dbReference type="InterPro" id="IPR002677">
    <property type="entry name" value="Ribosomal_bL32"/>
</dbReference>
<dbReference type="SUPFAM" id="SSF57829">
    <property type="entry name" value="Zn-binding ribosomal proteins"/>
    <property type="match status" value="1"/>
</dbReference>
<evidence type="ECO:0000256" key="1">
    <source>
        <dbReference type="ARBA" id="ARBA00008560"/>
    </source>
</evidence>
<dbReference type="EMBL" id="QMEY01000001">
    <property type="protein sequence ID" value="RBQ21901.1"/>
    <property type="molecule type" value="Genomic_DNA"/>
</dbReference>
<dbReference type="PANTHER" id="PTHR35534:SF2">
    <property type="entry name" value="LARGE RIBOSOMAL SUBUNIT PROTEIN BL32"/>
    <property type="match status" value="1"/>
</dbReference>
<dbReference type="RefSeq" id="WP_113979013.1">
    <property type="nucleotide sequence ID" value="NZ_QMEY01000001.1"/>
</dbReference>
<dbReference type="InterPro" id="IPR011332">
    <property type="entry name" value="Ribosomal_zn-bd"/>
</dbReference>
<evidence type="ECO:0000256" key="3">
    <source>
        <dbReference type="ARBA" id="ARBA00023274"/>
    </source>
</evidence>
<dbReference type="AlphaFoldDB" id="A0A366M6N3"/>
<comment type="caution">
    <text evidence="7">The sequence shown here is derived from an EMBL/GenBank/DDBJ whole genome shotgun (WGS) entry which is preliminary data.</text>
</comment>
<comment type="similarity">
    <text evidence="1 5">Belongs to the bacterial ribosomal protein bL32 family.</text>
</comment>
<keyword evidence="3 5" id="KW-0687">Ribonucleoprotein</keyword>
<dbReference type="OrthoDB" id="9807363at2"/>
<evidence type="ECO:0000313" key="8">
    <source>
        <dbReference type="Proteomes" id="UP000253303"/>
    </source>
</evidence>
<reference evidence="7 8" key="1">
    <citation type="submission" date="2018-06" db="EMBL/GenBank/DDBJ databases">
        <title>Sphaerisporangium craniellae sp. nov., isolated from a marine sponge in the South China Sea.</title>
        <authorList>
            <person name="Li L."/>
        </authorList>
    </citation>
    <scope>NUCLEOTIDE SEQUENCE [LARGE SCALE GENOMIC DNA]</scope>
    <source>
        <strain evidence="7 8">LHW63015</strain>
    </source>
</reference>
<dbReference type="GO" id="GO:0003735">
    <property type="term" value="F:structural constituent of ribosome"/>
    <property type="evidence" value="ECO:0007669"/>
    <property type="project" value="InterPro"/>
</dbReference>
<dbReference type="GO" id="GO:0006412">
    <property type="term" value="P:translation"/>
    <property type="evidence" value="ECO:0007669"/>
    <property type="project" value="UniProtKB-UniRule"/>
</dbReference>
<gene>
    <name evidence="5" type="primary">rpmF</name>
    <name evidence="7" type="ORF">DP939_04295</name>
</gene>
<evidence type="ECO:0000256" key="6">
    <source>
        <dbReference type="SAM" id="MobiDB-lite"/>
    </source>
</evidence>
<keyword evidence="8" id="KW-1185">Reference proteome</keyword>
<dbReference type="PANTHER" id="PTHR35534">
    <property type="entry name" value="50S RIBOSOMAL PROTEIN L32"/>
    <property type="match status" value="1"/>
</dbReference>
<evidence type="ECO:0000256" key="2">
    <source>
        <dbReference type="ARBA" id="ARBA00022980"/>
    </source>
</evidence>
<sequence length="58" mass="6539">MAASGFRRKSRANTRSRRSQWKARPAALTRCPNPACGERTYAHRACTACGQYRGRQVL</sequence>
<evidence type="ECO:0000256" key="4">
    <source>
        <dbReference type="ARBA" id="ARBA00035178"/>
    </source>
</evidence>
<organism evidence="7 8">
    <name type="scientific">Spongiactinospora rosea</name>
    <dbReference type="NCBI Taxonomy" id="2248750"/>
    <lineage>
        <taxon>Bacteria</taxon>
        <taxon>Bacillati</taxon>
        <taxon>Actinomycetota</taxon>
        <taxon>Actinomycetes</taxon>
        <taxon>Streptosporangiales</taxon>
        <taxon>Streptosporangiaceae</taxon>
        <taxon>Spongiactinospora</taxon>
    </lineage>
</organism>
<evidence type="ECO:0000313" key="7">
    <source>
        <dbReference type="EMBL" id="RBQ21901.1"/>
    </source>
</evidence>
<dbReference type="GO" id="GO:0015934">
    <property type="term" value="C:large ribosomal subunit"/>
    <property type="evidence" value="ECO:0007669"/>
    <property type="project" value="InterPro"/>
</dbReference>